<name>A0ABV9KTH0_9BACT</name>
<protein>
    <submittedName>
        <fullName evidence="1">Uncharacterized protein</fullName>
    </submittedName>
</protein>
<evidence type="ECO:0000313" key="1">
    <source>
        <dbReference type="EMBL" id="MFC4673268.1"/>
    </source>
</evidence>
<accession>A0ABV9KTH0</accession>
<dbReference type="Proteomes" id="UP001596023">
    <property type="component" value="Unassembled WGS sequence"/>
</dbReference>
<dbReference type="RefSeq" id="WP_379994507.1">
    <property type="nucleotide sequence ID" value="NZ_JBHSGN010000050.1"/>
</dbReference>
<evidence type="ECO:0000313" key="2">
    <source>
        <dbReference type="Proteomes" id="UP001596023"/>
    </source>
</evidence>
<comment type="caution">
    <text evidence="1">The sequence shown here is derived from an EMBL/GenBank/DDBJ whole genome shotgun (WGS) entry which is preliminary data.</text>
</comment>
<dbReference type="EMBL" id="JBHSGN010000050">
    <property type="protein sequence ID" value="MFC4673268.1"/>
    <property type="molecule type" value="Genomic_DNA"/>
</dbReference>
<keyword evidence="2" id="KW-1185">Reference proteome</keyword>
<proteinExistence type="predicted"/>
<organism evidence="1 2">
    <name type="scientific">Dysgonomonas termitidis</name>
    <dbReference type="NCBI Taxonomy" id="1516126"/>
    <lineage>
        <taxon>Bacteria</taxon>
        <taxon>Pseudomonadati</taxon>
        <taxon>Bacteroidota</taxon>
        <taxon>Bacteroidia</taxon>
        <taxon>Bacteroidales</taxon>
        <taxon>Dysgonomonadaceae</taxon>
        <taxon>Dysgonomonas</taxon>
    </lineage>
</organism>
<reference evidence="2" key="1">
    <citation type="journal article" date="2019" name="Int. J. Syst. Evol. Microbiol.">
        <title>The Global Catalogue of Microorganisms (GCM) 10K type strain sequencing project: providing services to taxonomists for standard genome sequencing and annotation.</title>
        <authorList>
            <consortium name="The Broad Institute Genomics Platform"/>
            <consortium name="The Broad Institute Genome Sequencing Center for Infectious Disease"/>
            <person name="Wu L."/>
            <person name="Ma J."/>
        </authorList>
    </citation>
    <scope>NUCLEOTIDE SEQUENCE [LARGE SCALE GENOMIC DNA]</scope>
    <source>
        <strain evidence="2">CCUG 66188</strain>
    </source>
</reference>
<sequence length="238" mass="27894">MYTAGYKGTIVSVPKGKEKLFFSEGGKFDPDFKCFYFTDDDTPETFDHWLPENTVAIISEGFYIHEAPVICNQCRNRTSVISLASQSLHIKKEQNKKGERWDEGDGLYSFDHIRFIPFPTARLIQKVFPQWDYLLSPKRPIKYWSNKCQHCGSVQDEDFLARTVFGTFNNERPQMKCHCHENNGYGFPIIARMSEVDLYGFDDGDGRYSFYRKEYSGYAVGSLYQNKEGKWYEEDRFR</sequence>
<gene>
    <name evidence="1" type="ORF">ACFO6W_06160</name>
</gene>